<dbReference type="Gene3D" id="2.60.120.330">
    <property type="entry name" value="B-lactam Antibiotic, Isopenicillin N Synthase, Chain"/>
    <property type="match status" value="1"/>
</dbReference>
<dbReference type="InterPro" id="IPR050295">
    <property type="entry name" value="Plant_2OG-oxidoreductases"/>
</dbReference>
<dbReference type="SMR" id="A0A1S4CUQ2"/>
<dbReference type="KEGG" id="nta:107822803"/>
<keyword evidence="3" id="KW-0847">Vitamin C</keyword>
<feature type="domain" description="Fe2OG dioxygenase" evidence="7">
    <location>
        <begin position="203"/>
        <end position="302"/>
    </location>
</feature>
<dbReference type="PANTHER" id="PTHR47991">
    <property type="entry name" value="OXOGLUTARATE/IRON-DEPENDENT DIOXYGENASE"/>
    <property type="match status" value="1"/>
</dbReference>
<dbReference type="GO" id="GO:0009805">
    <property type="term" value="P:coumarin biosynthetic process"/>
    <property type="evidence" value="ECO:0007669"/>
    <property type="project" value="UniProtKB-ARBA"/>
</dbReference>
<dbReference type="RefSeq" id="XP_016504851.1">
    <property type="nucleotide sequence ID" value="XM_016649365.1"/>
</dbReference>
<evidence type="ECO:0000256" key="4">
    <source>
        <dbReference type="ARBA" id="ARBA00023002"/>
    </source>
</evidence>
<evidence type="ECO:0000313" key="9">
    <source>
        <dbReference type="RefSeq" id="XP_016504851.1"/>
    </source>
</evidence>
<dbReference type="GO" id="GO:0031418">
    <property type="term" value="F:L-ascorbic acid binding"/>
    <property type="evidence" value="ECO:0007669"/>
    <property type="project" value="UniProtKB-KW"/>
</dbReference>
<dbReference type="Pfam" id="PF14226">
    <property type="entry name" value="DIOX_N"/>
    <property type="match status" value="1"/>
</dbReference>
<keyword evidence="5 6" id="KW-0408">Iron</keyword>
<dbReference type="GeneID" id="107822803"/>
<reference evidence="9" key="2">
    <citation type="submission" date="2025-08" db="UniProtKB">
        <authorList>
            <consortium name="RefSeq"/>
        </authorList>
    </citation>
    <scope>IDENTIFICATION</scope>
    <source>
        <tissue evidence="9">Leaf</tissue>
    </source>
</reference>
<evidence type="ECO:0000256" key="6">
    <source>
        <dbReference type="RuleBase" id="RU003682"/>
    </source>
</evidence>
<name>A0A1S4CUQ2_TOBAC</name>
<evidence type="ECO:0000313" key="8">
    <source>
        <dbReference type="Proteomes" id="UP000790787"/>
    </source>
</evidence>
<dbReference type="OrthoDB" id="288590at2759"/>
<dbReference type="InterPro" id="IPR044861">
    <property type="entry name" value="IPNS-like_FE2OG_OXY"/>
</dbReference>
<dbReference type="PROSITE" id="PS51471">
    <property type="entry name" value="FE2OG_OXY"/>
    <property type="match status" value="1"/>
</dbReference>
<keyword evidence="9" id="KW-0223">Dioxygenase</keyword>
<evidence type="ECO:0000256" key="1">
    <source>
        <dbReference type="ARBA" id="ARBA00008056"/>
    </source>
</evidence>
<keyword evidence="8" id="KW-1185">Reference proteome</keyword>
<dbReference type="Pfam" id="PF03171">
    <property type="entry name" value="2OG-FeII_Oxy"/>
    <property type="match status" value="1"/>
</dbReference>
<dbReference type="SUPFAM" id="SSF51197">
    <property type="entry name" value="Clavaminate synthase-like"/>
    <property type="match status" value="1"/>
</dbReference>
<proteinExistence type="inferred from homology"/>
<protein>
    <submittedName>
        <fullName evidence="9">2-oxoglutarate-dependent dioxygenase 19</fullName>
    </submittedName>
    <submittedName>
        <fullName evidence="9">Protein DMR6-LIKE OXYGENASE 2</fullName>
    </submittedName>
</protein>
<dbReference type="InterPro" id="IPR026992">
    <property type="entry name" value="DIOX_N"/>
</dbReference>
<keyword evidence="4 6" id="KW-0560">Oxidoreductase</keyword>
<evidence type="ECO:0000256" key="5">
    <source>
        <dbReference type="ARBA" id="ARBA00023004"/>
    </source>
</evidence>
<dbReference type="OMA" id="GMKHRDY"/>
<dbReference type="RefSeq" id="XP_016504851.1">
    <property type="nucleotide sequence ID" value="XM_016649365.2"/>
</dbReference>
<comment type="similarity">
    <text evidence="1 6">Belongs to the iron/ascorbate-dependent oxidoreductase family.</text>
</comment>
<sequence length="355" mass="39581">MAPIQPATTVKTLSESPNLNFIPSTYVNSTINPSDSPAFDNLDSYSIPAIDFSLLTSTSTDPNQRSEAIDNLGKACHDWGFFMVVNHGIPENLIEEVIDGTQGFFNLAEEEKKEFEGKHVLDPIRCGTSFNTSKEKAFFWRDYLKVFVHPQFHFPSKPNGYSDIASEYCERTREVAKKLLSGILEGLGLEECFLDKALNMKLGFQVFIANLYPRCPQPELALGMPPHSDHGLLTLIIQNQVGGLQVQHQGKWIPVNALPNSLLVNTGDHLEIFSNGKYKSNIHRVVVNNTSPRISVAVAHGPSLDAVVSPASPLVQSENSPPAYIPMKYKDYMELQQSNQLHQKSMLEQVKIQRN</sequence>
<dbReference type="GO" id="GO:0002238">
    <property type="term" value="P:response to molecule of fungal origin"/>
    <property type="evidence" value="ECO:0007669"/>
    <property type="project" value="UniProtKB-ARBA"/>
</dbReference>
<keyword evidence="2 6" id="KW-0479">Metal-binding</keyword>
<organism evidence="8 9">
    <name type="scientific">Nicotiana tabacum</name>
    <name type="common">Common tobacco</name>
    <dbReference type="NCBI Taxonomy" id="4097"/>
    <lineage>
        <taxon>Eukaryota</taxon>
        <taxon>Viridiplantae</taxon>
        <taxon>Streptophyta</taxon>
        <taxon>Embryophyta</taxon>
        <taxon>Tracheophyta</taxon>
        <taxon>Spermatophyta</taxon>
        <taxon>Magnoliopsida</taxon>
        <taxon>eudicotyledons</taxon>
        <taxon>Gunneridae</taxon>
        <taxon>Pentapetalae</taxon>
        <taxon>asterids</taxon>
        <taxon>lamiids</taxon>
        <taxon>Solanales</taxon>
        <taxon>Solanaceae</taxon>
        <taxon>Nicotianoideae</taxon>
        <taxon>Nicotianeae</taxon>
        <taxon>Nicotiana</taxon>
    </lineage>
</organism>
<evidence type="ECO:0000259" key="7">
    <source>
        <dbReference type="PROSITE" id="PS51471"/>
    </source>
</evidence>
<dbReference type="InterPro" id="IPR005123">
    <property type="entry name" value="Oxoglu/Fe-dep_dioxygenase_dom"/>
</dbReference>
<dbReference type="Proteomes" id="UP000790787">
    <property type="component" value="Chromosome 5"/>
</dbReference>
<dbReference type="FunFam" id="2.60.120.330:FF:000134">
    <property type="entry name" value="Uncharacterized protein"/>
    <property type="match status" value="1"/>
</dbReference>
<dbReference type="AlphaFoldDB" id="A0A1S4CUQ2"/>
<accession>A0A1S4CUQ2</accession>
<dbReference type="GO" id="GO:0046872">
    <property type="term" value="F:metal ion binding"/>
    <property type="evidence" value="ECO:0007669"/>
    <property type="project" value="UniProtKB-KW"/>
</dbReference>
<reference evidence="8" key="1">
    <citation type="journal article" date="2014" name="Nat. Commun.">
        <title>The tobacco genome sequence and its comparison with those of tomato and potato.</title>
        <authorList>
            <person name="Sierro N."/>
            <person name="Battey J.N."/>
            <person name="Ouadi S."/>
            <person name="Bakaher N."/>
            <person name="Bovet L."/>
            <person name="Willig A."/>
            <person name="Goepfert S."/>
            <person name="Peitsch M.C."/>
            <person name="Ivanov N.V."/>
        </authorList>
    </citation>
    <scope>NUCLEOTIDE SEQUENCE [LARGE SCALE GENOMIC DNA]</scope>
</reference>
<dbReference type="PaxDb" id="4097-A0A1S4CUQ2"/>
<gene>
    <name evidence="9" type="primary">LOC107822803</name>
</gene>
<dbReference type="InterPro" id="IPR027443">
    <property type="entry name" value="IPNS-like_sf"/>
</dbReference>
<evidence type="ECO:0000256" key="3">
    <source>
        <dbReference type="ARBA" id="ARBA00022896"/>
    </source>
</evidence>
<evidence type="ECO:0000256" key="2">
    <source>
        <dbReference type="ARBA" id="ARBA00022723"/>
    </source>
</evidence>
<dbReference type="GO" id="GO:0016706">
    <property type="term" value="F:2-oxoglutarate-dependent dioxygenase activity"/>
    <property type="evidence" value="ECO:0007669"/>
    <property type="project" value="UniProtKB-ARBA"/>
</dbReference>